<keyword evidence="2" id="KW-0808">Transferase</keyword>
<gene>
    <name evidence="4" type="ORF">PFICI_06040</name>
</gene>
<sequence>MSTARSIASSSGSSSMRTAERKLNAPPKFVTEAQQTLLYFRAVDADDPESILGDIYAKQLINKIPLDIVDTMGNDLRYVKFWCLRAKKIDWWVTNFITENPVCTVVNLSCGLDTRNQRLQPPASVRWFDVDHPEVMEFRRRVISYPSGDYRTTAVDISDDDTSWIYAFPKDRPTLVVAESNMFYLKPEIAKGIFYTIADHFTQGQIAFDVLGSMCATLINMKMAKAQKNTGMKILWPVDDPRSVVKIHPKLRVVDEMRYSDDMPPWFGEFKTKLLKLLPAYRNLGRVILLSVSDENPDMQERPSTAYLGDSSSSYTTSSGRGFSSMSLSRSSTFTNMTEPH</sequence>
<keyword evidence="1" id="KW-0489">Methyltransferase</keyword>
<dbReference type="eggNOG" id="ENOG502RXVR">
    <property type="taxonomic scope" value="Eukaryota"/>
</dbReference>
<dbReference type="Proteomes" id="UP000030651">
    <property type="component" value="Unassembled WGS sequence"/>
</dbReference>
<protein>
    <recommendedName>
        <fullName evidence="6">S-adenosyl-L-methionine-dependent methyltransferase</fullName>
    </recommendedName>
</protein>
<dbReference type="KEGG" id="pfy:PFICI_06040"/>
<feature type="region of interest" description="Disordered" evidence="3">
    <location>
        <begin position="1"/>
        <end position="20"/>
    </location>
</feature>
<dbReference type="SUPFAM" id="SSF53335">
    <property type="entry name" value="S-adenosyl-L-methionine-dependent methyltransferases"/>
    <property type="match status" value="1"/>
</dbReference>
<dbReference type="GO" id="GO:0032259">
    <property type="term" value="P:methylation"/>
    <property type="evidence" value="ECO:0007669"/>
    <property type="project" value="UniProtKB-KW"/>
</dbReference>
<accession>W3X4H2</accession>
<dbReference type="PANTHER" id="PTHR43619:SF2">
    <property type="entry name" value="S-ADENOSYL-L-METHIONINE-DEPENDENT METHYLTRANSFERASES SUPERFAMILY PROTEIN"/>
    <property type="match status" value="1"/>
</dbReference>
<dbReference type="AlphaFoldDB" id="W3X4H2"/>
<dbReference type="OrthoDB" id="203237at2759"/>
<dbReference type="InterPro" id="IPR029063">
    <property type="entry name" value="SAM-dependent_MTases_sf"/>
</dbReference>
<dbReference type="RefSeq" id="XP_007832812.1">
    <property type="nucleotide sequence ID" value="XM_007834621.1"/>
</dbReference>
<dbReference type="STRING" id="1229662.W3X4H2"/>
<keyword evidence="5" id="KW-1185">Reference proteome</keyword>
<evidence type="ECO:0000256" key="3">
    <source>
        <dbReference type="SAM" id="MobiDB-lite"/>
    </source>
</evidence>
<dbReference type="EMBL" id="KI912112">
    <property type="protein sequence ID" value="ETS81038.1"/>
    <property type="molecule type" value="Genomic_DNA"/>
</dbReference>
<dbReference type="OMA" id="MCATLIN"/>
<evidence type="ECO:0008006" key="6">
    <source>
        <dbReference type="Google" id="ProtNLM"/>
    </source>
</evidence>
<evidence type="ECO:0000313" key="4">
    <source>
        <dbReference type="EMBL" id="ETS81038.1"/>
    </source>
</evidence>
<dbReference type="GO" id="GO:0008168">
    <property type="term" value="F:methyltransferase activity"/>
    <property type="evidence" value="ECO:0007669"/>
    <property type="project" value="UniProtKB-KW"/>
</dbReference>
<dbReference type="HOGENOM" id="CLU_069348_2_0_1"/>
<evidence type="ECO:0000313" key="5">
    <source>
        <dbReference type="Proteomes" id="UP000030651"/>
    </source>
</evidence>
<dbReference type="InParanoid" id="W3X4H2"/>
<dbReference type="Pfam" id="PF04072">
    <property type="entry name" value="LCM"/>
    <property type="match status" value="1"/>
</dbReference>
<feature type="compositionally biased region" description="Low complexity" evidence="3">
    <location>
        <begin position="311"/>
        <end position="335"/>
    </location>
</feature>
<reference evidence="5" key="1">
    <citation type="journal article" date="2015" name="BMC Genomics">
        <title>Genomic and transcriptomic analysis of the endophytic fungus Pestalotiopsis fici reveals its lifestyle and high potential for synthesis of natural products.</title>
        <authorList>
            <person name="Wang X."/>
            <person name="Zhang X."/>
            <person name="Liu L."/>
            <person name="Xiang M."/>
            <person name="Wang W."/>
            <person name="Sun X."/>
            <person name="Che Y."/>
            <person name="Guo L."/>
            <person name="Liu G."/>
            <person name="Guo L."/>
            <person name="Wang C."/>
            <person name="Yin W.B."/>
            <person name="Stadler M."/>
            <person name="Zhang X."/>
            <person name="Liu X."/>
        </authorList>
    </citation>
    <scope>NUCLEOTIDE SEQUENCE [LARGE SCALE GENOMIC DNA]</scope>
    <source>
        <strain evidence="5">W106-1 / CGMCC3.15140</strain>
    </source>
</reference>
<name>W3X4H2_PESFW</name>
<dbReference type="GeneID" id="19271053"/>
<evidence type="ECO:0000256" key="2">
    <source>
        <dbReference type="ARBA" id="ARBA00022679"/>
    </source>
</evidence>
<feature type="compositionally biased region" description="Low complexity" evidence="3">
    <location>
        <begin position="1"/>
        <end position="17"/>
    </location>
</feature>
<feature type="region of interest" description="Disordered" evidence="3">
    <location>
        <begin position="296"/>
        <end position="341"/>
    </location>
</feature>
<organism evidence="4 5">
    <name type="scientific">Pestalotiopsis fici (strain W106-1 / CGMCC3.15140)</name>
    <dbReference type="NCBI Taxonomy" id="1229662"/>
    <lineage>
        <taxon>Eukaryota</taxon>
        <taxon>Fungi</taxon>
        <taxon>Dikarya</taxon>
        <taxon>Ascomycota</taxon>
        <taxon>Pezizomycotina</taxon>
        <taxon>Sordariomycetes</taxon>
        <taxon>Xylariomycetidae</taxon>
        <taxon>Amphisphaeriales</taxon>
        <taxon>Sporocadaceae</taxon>
        <taxon>Pestalotiopsis</taxon>
    </lineage>
</organism>
<dbReference type="PANTHER" id="PTHR43619">
    <property type="entry name" value="S-ADENOSYL-L-METHIONINE-DEPENDENT METHYLTRANSFERASE YKTD-RELATED"/>
    <property type="match status" value="1"/>
</dbReference>
<dbReference type="Gene3D" id="3.40.50.150">
    <property type="entry name" value="Vaccinia Virus protein VP39"/>
    <property type="match status" value="1"/>
</dbReference>
<proteinExistence type="predicted"/>
<dbReference type="InterPro" id="IPR007213">
    <property type="entry name" value="Ppm1/Ppm2/Tcmp"/>
</dbReference>
<evidence type="ECO:0000256" key="1">
    <source>
        <dbReference type="ARBA" id="ARBA00022603"/>
    </source>
</evidence>